<name>A0A1G6NCQ8_9BACI</name>
<gene>
    <name evidence="2" type="ORF">SAMN05421737_11231</name>
</gene>
<keyword evidence="1" id="KW-1133">Transmembrane helix</keyword>
<accession>A0A1G6NCQ8</accession>
<dbReference type="STRING" id="1464122.SAMN05421737_11231"/>
<proteinExistence type="predicted"/>
<feature type="transmembrane region" description="Helical" evidence="1">
    <location>
        <begin position="69"/>
        <end position="89"/>
    </location>
</feature>
<evidence type="ECO:0000256" key="1">
    <source>
        <dbReference type="SAM" id="Phobius"/>
    </source>
</evidence>
<protein>
    <submittedName>
        <fullName evidence="2">YfzA-like protein</fullName>
    </submittedName>
</protein>
<keyword evidence="1" id="KW-0472">Membrane</keyword>
<reference evidence="3" key="1">
    <citation type="submission" date="2016-09" db="EMBL/GenBank/DDBJ databases">
        <authorList>
            <person name="Varghese N."/>
            <person name="Submissions S."/>
        </authorList>
    </citation>
    <scope>NUCLEOTIDE SEQUENCE [LARGE SCALE GENOMIC DNA]</scope>
    <source>
        <strain evidence="3">25nlg</strain>
    </source>
</reference>
<dbReference type="AlphaFoldDB" id="A0A1G6NCQ8"/>
<keyword evidence="3" id="KW-1185">Reference proteome</keyword>
<dbReference type="InterPro" id="IPR025627">
    <property type="entry name" value="YfzA"/>
</dbReference>
<evidence type="ECO:0000313" key="2">
    <source>
        <dbReference type="EMBL" id="SDC64965.1"/>
    </source>
</evidence>
<dbReference type="RefSeq" id="WP_176763914.1">
    <property type="nucleotide sequence ID" value="NZ_FMYM01000012.1"/>
</dbReference>
<evidence type="ECO:0000313" key="3">
    <source>
        <dbReference type="Proteomes" id="UP000242662"/>
    </source>
</evidence>
<dbReference type="Pfam" id="PF14118">
    <property type="entry name" value="YfzA"/>
    <property type="match status" value="1"/>
</dbReference>
<sequence length="92" mass="10578">MADVNQKVDHDDGRLSWFIWLGLFVLVQFIFAIIEHFSWPLLGANRFGDQLAHFIQLEEWFTLHQSTGANLVTLIWGALLLLNGISRIVNKT</sequence>
<organism evidence="2 3">
    <name type="scientific">Shouchella lonarensis</name>
    <dbReference type="NCBI Taxonomy" id="1464122"/>
    <lineage>
        <taxon>Bacteria</taxon>
        <taxon>Bacillati</taxon>
        <taxon>Bacillota</taxon>
        <taxon>Bacilli</taxon>
        <taxon>Bacillales</taxon>
        <taxon>Bacillaceae</taxon>
        <taxon>Shouchella</taxon>
    </lineage>
</organism>
<keyword evidence="1" id="KW-0812">Transmembrane</keyword>
<dbReference type="EMBL" id="FMYM01000012">
    <property type="protein sequence ID" value="SDC64965.1"/>
    <property type="molecule type" value="Genomic_DNA"/>
</dbReference>
<dbReference type="Proteomes" id="UP000242662">
    <property type="component" value="Unassembled WGS sequence"/>
</dbReference>
<feature type="transmembrane region" description="Helical" evidence="1">
    <location>
        <begin position="15"/>
        <end position="34"/>
    </location>
</feature>